<dbReference type="Pfam" id="PF05226">
    <property type="entry name" value="CHASE2"/>
    <property type="match status" value="1"/>
</dbReference>
<evidence type="ECO:0000313" key="4">
    <source>
        <dbReference type="Proteomes" id="UP001227126"/>
    </source>
</evidence>
<gene>
    <name evidence="3" type="ORF">QO034_21495</name>
</gene>
<evidence type="ECO:0000259" key="2">
    <source>
        <dbReference type="SMART" id="SM01080"/>
    </source>
</evidence>
<dbReference type="InterPro" id="IPR007890">
    <property type="entry name" value="CHASE2"/>
</dbReference>
<dbReference type="EMBL" id="JASNJE010000045">
    <property type="protein sequence ID" value="MDK3075645.1"/>
    <property type="molecule type" value="Genomic_DNA"/>
</dbReference>
<proteinExistence type="predicted"/>
<keyword evidence="1" id="KW-1133">Transmembrane helix</keyword>
<keyword evidence="1" id="KW-0812">Transmembrane</keyword>
<dbReference type="Proteomes" id="UP001227126">
    <property type="component" value="Unassembled WGS sequence"/>
</dbReference>
<dbReference type="RefSeq" id="WP_284487565.1">
    <property type="nucleotide sequence ID" value="NZ_JASNJE010000045.1"/>
</dbReference>
<protein>
    <submittedName>
        <fullName evidence="3">CHASE2 domain-containing protein</fullName>
    </submittedName>
</protein>
<name>A0ABT7FKV8_9RHOB</name>
<sequence length="515" mass="54982">MPINFSSKSSLLSFYLINAGDSLKAGKPAFLQEKLADVHIRVTVYDIGRCVKMAKVFKSVLMLVLLYGALSSSHTILDDVSQLLAANTDSTLSMDPEVVVVLVDEGLPVRDDLALALRCLVERIAQAEPRAIGIDYTFQTGFASALPMRPDTCFMRPEWREPAVRDSPIPRLAATSMPPTVVAAEFNAKLARVIPQMTLVPPNTSHVAGAGFADGPWAPSITILEADSGRVRRLPLLTESTPGQIVSPVGTGHFVLATWLSGLKASGGRPVTQDRMRACALPETTPEADADFCAALLGFFSAVDNPAPALRFRQPDRRLTILRASTVAGFPPSRDGAGRGQVCALDGTGFSDTSCAAFFRRKYVLIGPGRISDGDFLTTPLTPLFSIDLLSKPIGGISVRSEFPGAVVLGLFLDGLVRGSSEFIRSDRIWSSVAALLAALVGVLTYMLGRRDRGGIAKETVTVFATILGIAIAVAVQAYTLNLWSLSIGLSGAMLTGYASWLVADYFFSPVKDAT</sequence>
<keyword evidence="1" id="KW-0472">Membrane</keyword>
<feature type="transmembrane region" description="Helical" evidence="1">
    <location>
        <begin position="461"/>
        <end position="480"/>
    </location>
</feature>
<feature type="domain" description="CHASE2" evidence="2">
    <location>
        <begin position="69"/>
        <end position="447"/>
    </location>
</feature>
<feature type="transmembrane region" description="Helical" evidence="1">
    <location>
        <begin position="486"/>
        <end position="508"/>
    </location>
</feature>
<comment type="caution">
    <text evidence="3">The sequence shown here is derived from an EMBL/GenBank/DDBJ whole genome shotgun (WGS) entry which is preliminary data.</text>
</comment>
<dbReference type="SMART" id="SM01080">
    <property type="entry name" value="CHASE2"/>
    <property type="match status" value="1"/>
</dbReference>
<feature type="transmembrane region" description="Helical" evidence="1">
    <location>
        <begin position="429"/>
        <end position="449"/>
    </location>
</feature>
<keyword evidence="4" id="KW-1185">Reference proteome</keyword>
<evidence type="ECO:0000313" key="3">
    <source>
        <dbReference type="EMBL" id="MDK3075645.1"/>
    </source>
</evidence>
<reference evidence="3 4" key="1">
    <citation type="submission" date="2023-05" db="EMBL/GenBank/DDBJ databases">
        <title>Sedimentitalea sp. nov. JM2-8.</title>
        <authorList>
            <person name="Huang J."/>
        </authorList>
    </citation>
    <scope>NUCLEOTIDE SEQUENCE [LARGE SCALE GENOMIC DNA]</scope>
    <source>
        <strain evidence="3 4">JM2-8</strain>
    </source>
</reference>
<accession>A0ABT7FKV8</accession>
<organism evidence="3 4">
    <name type="scientific">Sedimentitalea xiamensis</name>
    <dbReference type="NCBI Taxonomy" id="3050037"/>
    <lineage>
        <taxon>Bacteria</taxon>
        <taxon>Pseudomonadati</taxon>
        <taxon>Pseudomonadota</taxon>
        <taxon>Alphaproteobacteria</taxon>
        <taxon>Rhodobacterales</taxon>
        <taxon>Paracoccaceae</taxon>
        <taxon>Sedimentitalea</taxon>
    </lineage>
</organism>
<evidence type="ECO:0000256" key="1">
    <source>
        <dbReference type="SAM" id="Phobius"/>
    </source>
</evidence>